<dbReference type="CDD" id="cd10719">
    <property type="entry name" value="DnaJ_zf"/>
    <property type="match status" value="1"/>
</dbReference>
<dbReference type="GO" id="GO:0008270">
    <property type="term" value="F:zinc ion binding"/>
    <property type="evidence" value="ECO:0007669"/>
    <property type="project" value="UniProtKB-KW"/>
</dbReference>
<sequence>MSRARPDPKADMPNLNQPDVVGVLHRMAKSFEDCTLDAPRPYDQDVRISGTITLDADLKIDRLEAQPATGERFSLFKPKALKSALKAARSRVQSQPKQVVEDMAPEWLDHPVLSAKASQASPVLAYKKKIEKVVDRVETSTCGSCKGKGSRVVTRNEPTSTPCHACGGSGGRMVTTYVNSPGTTAHGTPTSEYRMCGHCGGSGKWSGPSRTVTETVTCNTCSGKGEISKTYYKKQTVFLAYQVETKAKLVCTPRMSRQLSALAKRTGQDLPFDVMLKASPDAKLDLRTGNRKLSLKWTATVPFCTHSVAYRGKEAGKIVTLPENGQQIAIADDYVFDRGLKSLMPTIKSLNRETIVAARQENFLLDKLADFGGQGHKALDWSSLAWSVSPKVTAKALKAAGRATKRGTGLLGRLGLG</sequence>
<dbReference type="InterPro" id="IPR036410">
    <property type="entry name" value="HSP_DnaJ_Cys-rich_dom_sf"/>
</dbReference>
<dbReference type="RefSeq" id="WP_154151260.1">
    <property type="nucleotide sequence ID" value="NZ_SZWE01000001.1"/>
</dbReference>
<organism evidence="3 4">
    <name type="scientific">Roseovarius bejariae</name>
    <dbReference type="NCBI Taxonomy" id="2576383"/>
    <lineage>
        <taxon>Bacteria</taxon>
        <taxon>Pseudomonadati</taxon>
        <taxon>Pseudomonadota</taxon>
        <taxon>Alphaproteobacteria</taxon>
        <taxon>Rhodobacterales</taxon>
        <taxon>Roseobacteraceae</taxon>
        <taxon>Roseovarius</taxon>
    </lineage>
</organism>
<reference evidence="3 4" key="1">
    <citation type="submission" date="2019-05" db="EMBL/GenBank/DDBJ databases">
        <title>Roseovarius bejariae sp. nov., a moderately halophylic bacterium isolated from a saline soil in Rambla Salada (Murcia).</title>
        <authorList>
            <person name="Castro D.J."/>
            <person name="Gomez-Altuve A."/>
            <person name="Reina J.C."/>
            <person name="Rodriguez M."/>
            <person name="Sampedro I."/>
            <person name="Llamas I."/>
            <person name="Martinez-Checa F."/>
        </authorList>
    </citation>
    <scope>NUCLEOTIDE SEQUENCE [LARGE SCALE GENOMIC DNA]</scope>
    <source>
        <strain evidence="3 4">A21</strain>
    </source>
</reference>
<dbReference type="Proteomes" id="UP000564704">
    <property type="component" value="Unassembled WGS sequence"/>
</dbReference>
<accession>A0A844CUM6</accession>
<keyword evidence="1" id="KW-0862">Zinc</keyword>
<dbReference type="AlphaFoldDB" id="A0A844CUM6"/>
<feature type="zinc finger region" description="CR-type" evidence="1">
    <location>
        <begin position="129"/>
        <end position="230"/>
    </location>
</feature>
<dbReference type="PROSITE" id="PS51188">
    <property type="entry name" value="ZF_CR"/>
    <property type="match status" value="1"/>
</dbReference>
<dbReference type="InterPro" id="IPR001305">
    <property type="entry name" value="HSP_DnaJ_Cys-rich_dom"/>
</dbReference>
<dbReference type="GO" id="GO:0051082">
    <property type="term" value="F:unfolded protein binding"/>
    <property type="evidence" value="ECO:0007669"/>
    <property type="project" value="InterPro"/>
</dbReference>
<protein>
    <recommendedName>
        <fullName evidence="2">CR-type domain-containing protein</fullName>
    </recommendedName>
</protein>
<feature type="domain" description="CR-type" evidence="2">
    <location>
        <begin position="129"/>
        <end position="230"/>
    </location>
</feature>
<name>A0A844CUM6_9RHOB</name>
<evidence type="ECO:0000313" key="4">
    <source>
        <dbReference type="Proteomes" id="UP000564704"/>
    </source>
</evidence>
<dbReference type="EMBL" id="SZWE01000001">
    <property type="protein sequence ID" value="MRU15739.1"/>
    <property type="molecule type" value="Genomic_DNA"/>
</dbReference>
<proteinExistence type="predicted"/>
<comment type="caution">
    <text evidence="3">The sequence shown here is derived from an EMBL/GenBank/DDBJ whole genome shotgun (WGS) entry which is preliminary data.</text>
</comment>
<evidence type="ECO:0000256" key="1">
    <source>
        <dbReference type="PROSITE-ProRule" id="PRU00546"/>
    </source>
</evidence>
<dbReference type="SUPFAM" id="SSF57938">
    <property type="entry name" value="DnaJ/Hsp40 cysteine-rich domain"/>
    <property type="match status" value="1"/>
</dbReference>
<evidence type="ECO:0000259" key="2">
    <source>
        <dbReference type="PROSITE" id="PS51188"/>
    </source>
</evidence>
<keyword evidence="1" id="KW-0479">Metal-binding</keyword>
<gene>
    <name evidence="3" type="ORF">FDP25_09900</name>
</gene>
<dbReference type="GO" id="GO:0031072">
    <property type="term" value="F:heat shock protein binding"/>
    <property type="evidence" value="ECO:0007669"/>
    <property type="project" value="InterPro"/>
</dbReference>
<dbReference type="Gene3D" id="6.20.20.10">
    <property type="match status" value="1"/>
</dbReference>
<keyword evidence="4" id="KW-1185">Reference proteome</keyword>
<evidence type="ECO:0000313" key="3">
    <source>
        <dbReference type="EMBL" id="MRU15739.1"/>
    </source>
</evidence>
<keyword evidence="1" id="KW-0863">Zinc-finger</keyword>